<dbReference type="EMBL" id="HE573021">
    <property type="protein sequence ID" value="CCC48001.1"/>
    <property type="molecule type" value="Genomic_DNA"/>
</dbReference>
<gene>
    <name evidence="1" type="ORF">TVY486_0502070</name>
</gene>
<evidence type="ECO:0000313" key="1">
    <source>
        <dbReference type="EMBL" id="CCC48001.1"/>
    </source>
</evidence>
<sequence>MLIITRYELNISKQTVYISVLFCKVFDTATGRCRLLSELESFLCDSWQGRVLTLIPNVECFPAYLMHCNPPLDHFLFPHHLALFPTNCRKMSPFSVAHTTHATHFHKK</sequence>
<accession>G0TVN5</accession>
<dbReference type="AlphaFoldDB" id="G0TVN5"/>
<name>G0TVN5_TRYVY</name>
<proteinExistence type="predicted"/>
<organism evidence="1">
    <name type="scientific">Trypanosoma vivax (strain Y486)</name>
    <dbReference type="NCBI Taxonomy" id="1055687"/>
    <lineage>
        <taxon>Eukaryota</taxon>
        <taxon>Discoba</taxon>
        <taxon>Euglenozoa</taxon>
        <taxon>Kinetoplastea</taxon>
        <taxon>Metakinetoplastina</taxon>
        <taxon>Trypanosomatida</taxon>
        <taxon>Trypanosomatidae</taxon>
        <taxon>Trypanosoma</taxon>
        <taxon>Duttonella</taxon>
    </lineage>
</organism>
<protein>
    <submittedName>
        <fullName evidence="1">Uncharacterized protein</fullName>
    </submittedName>
</protein>
<reference evidence="1" key="1">
    <citation type="journal article" date="2012" name="Proc. Natl. Acad. Sci. U.S.A.">
        <title>Antigenic diversity is generated by distinct evolutionary mechanisms in African trypanosome species.</title>
        <authorList>
            <person name="Jackson A.P."/>
            <person name="Berry A."/>
            <person name="Aslett M."/>
            <person name="Allison H.C."/>
            <person name="Burton P."/>
            <person name="Vavrova-Anderson J."/>
            <person name="Brown R."/>
            <person name="Browne H."/>
            <person name="Corton N."/>
            <person name="Hauser H."/>
            <person name="Gamble J."/>
            <person name="Gilderthorp R."/>
            <person name="Marcello L."/>
            <person name="McQuillan J."/>
            <person name="Otto T.D."/>
            <person name="Quail M.A."/>
            <person name="Sanders M.J."/>
            <person name="van Tonder A."/>
            <person name="Ginger M.L."/>
            <person name="Field M.C."/>
            <person name="Barry J.D."/>
            <person name="Hertz-Fowler C."/>
            <person name="Berriman M."/>
        </authorList>
    </citation>
    <scope>NUCLEOTIDE SEQUENCE</scope>
    <source>
        <strain evidence="1">Y486</strain>
    </source>
</reference>